<reference evidence="1" key="1">
    <citation type="submission" date="2023-03" db="EMBL/GenBank/DDBJ databases">
        <title>Chromosome-level genomes of two armyworms, Mythimna separata and Mythimna loreyi, provide insights into the biosynthesis and reception of sex pheromones.</title>
        <authorList>
            <person name="Zhao H."/>
        </authorList>
    </citation>
    <scope>NUCLEOTIDE SEQUENCE</scope>
    <source>
        <strain evidence="1">BeijingLab</strain>
    </source>
</reference>
<keyword evidence="2" id="KW-1185">Reference proteome</keyword>
<protein>
    <submittedName>
        <fullName evidence="1">Uncharacterized protein</fullName>
    </submittedName>
</protein>
<dbReference type="Proteomes" id="UP001231649">
    <property type="component" value="Chromosome 21"/>
</dbReference>
<organism evidence="1 2">
    <name type="scientific">Mythimna loreyi</name>
    <dbReference type="NCBI Taxonomy" id="667449"/>
    <lineage>
        <taxon>Eukaryota</taxon>
        <taxon>Metazoa</taxon>
        <taxon>Ecdysozoa</taxon>
        <taxon>Arthropoda</taxon>
        <taxon>Hexapoda</taxon>
        <taxon>Insecta</taxon>
        <taxon>Pterygota</taxon>
        <taxon>Neoptera</taxon>
        <taxon>Endopterygota</taxon>
        <taxon>Lepidoptera</taxon>
        <taxon>Glossata</taxon>
        <taxon>Ditrysia</taxon>
        <taxon>Noctuoidea</taxon>
        <taxon>Noctuidae</taxon>
        <taxon>Noctuinae</taxon>
        <taxon>Hadenini</taxon>
        <taxon>Mythimna</taxon>
    </lineage>
</organism>
<gene>
    <name evidence="1" type="ORF">PYW08_008403</name>
</gene>
<evidence type="ECO:0000313" key="2">
    <source>
        <dbReference type="Proteomes" id="UP001231649"/>
    </source>
</evidence>
<dbReference type="EMBL" id="CM056797">
    <property type="protein sequence ID" value="KAJ8713099.1"/>
    <property type="molecule type" value="Genomic_DNA"/>
</dbReference>
<evidence type="ECO:0000313" key="1">
    <source>
        <dbReference type="EMBL" id="KAJ8713099.1"/>
    </source>
</evidence>
<proteinExistence type="predicted"/>
<name>A0ACC2QBW9_9NEOP</name>
<accession>A0ACC2QBW9</accession>
<sequence length="509" mass="57409">MCRAVCVVGLLALCVGMAHSWEFAVSLGDKLVFYKNDTKLLTIDLTSQNVTSLVFDDIHQTILYIDKQNNNDAICGYSLLNKNYTCFIKRNGRNIHGLALDPVTETIFFTDKNERSINFIPLEPGPDDNLYGNLLFELDAQRIPTDIVADSCHGYIYWITVRYSQIWEISRCRFNGTEREAFPKKYFEIFSLAIDLQIQQILYFGYYLDNNIRMVSSGYKTKDEIRGIHNKILLKNYSENRALTKVLTVSKDYIYFTNSSQNRDTVWHMQKNVSFAEPKEIIHFYVEIIFGIVANYKLVDEINGVQDCGSLSNLLSTNTEAPGNATERSTACETYCQRGKCSFNDDGLPSCSCDAGYTGERCQIAVHYDNCSNNGNYILNEKNEPTCQCKGGYVGDRCEVSPCLNYCLQGSCTVNDDGFPECSCNVGYSGDRCEVNVCQGYCLNNGDCSLNEENEPVCQCDGNHDGSRCEADINTTIPKYDAAKRNQTLAYLQSIFGKSSSKMYLTVEI</sequence>
<comment type="caution">
    <text evidence="1">The sequence shown here is derived from an EMBL/GenBank/DDBJ whole genome shotgun (WGS) entry which is preliminary data.</text>
</comment>